<gene>
    <name evidence="1" type="ORF">AMAG_15212</name>
</gene>
<keyword evidence="2" id="KW-1185">Reference proteome</keyword>
<reference evidence="2" key="2">
    <citation type="submission" date="2009-11" db="EMBL/GenBank/DDBJ databases">
        <title>The Genome Sequence of Allomyces macrogynus strain ATCC 38327.</title>
        <authorList>
            <consortium name="The Broad Institute Genome Sequencing Platform"/>
            <person name="Russ C."/>
            <person name="Cuomo C."/>
            <person name="Shea T."/>
            <person name="Young S.K."/>
            <person name="Zeng Q."/>
            <person name="Koehrsen M."/>
            <person name="Haas B."/>
            <person name="Borodovsky M."/>
            <person name="Guigo R."/>
            <person name="Alvarado L."/>
            <person name="Berlin A."/>
            <person name="Borenstein D."/>
            <person name="Chen Z."/>
            <person name="Engels R."/>
            <person name="Freedman E."/>
            <person name="Gellesch M."/>
            <person name="Goldberg J."/>
            <person name="Griggs A."/>
            <person name="Gujja S."/>
            <person name="Heiman D."/>
            <person name="Hepburn T."/>
            <person name="Howarth C."/>
            <person name="Jen D."/>
            <person name="Larson L."/>
            <person name="Lewis B."/>
            <person name="Mehta T."/>
            <person name="Park D."/>
            <person name="Pearson M."/>
            <person name="Roberts A."/>
            <person name="Saif S."/>
            <person name="Shenoy N."/>
            <person name="Sisk P."/>
            <person name="Stolte C."/>
            <person name="Sykes S."/>
            <person name="Walk T."/>
            <person name="White J."/>
            <person name="Yandava C."/>
            <person name="Burger G."/>
            <person name="Gray M.W."/>
            <person name="Holland P.W.H."/>
            <person name="King N."/>
            <person name="Lang F.B.F."/>
            <person name="Roger A.J."/>
            <person name="Ruiz-Trillo I."/>
            <person name="Lander E."/>
            <person name="Nusbaum C."/>
        </authorList>
    </citation>
    <scope>NUCLEOTIDE SEQUENCE [LARGE SCALE GENOMIC DNA]</scope>
    <source>
        <strain evidence="2">ATCC 38327</strain>
    </source>
</reference>
<dbReference type="Proteomes" id="UP000054350">
    <property type="component" value="Unassembled WGS sequence"/>
</dbReference>
<dbReference type="OrthoDB" id="2415166at2759"/>
<dbReference type="AlphaFoldDB" id="A0A0L0T816"/>
<proteinExistence type="predicted"/>
<organism evidence="1 2">
    <name type="scientific">Allomyces macrogynus (strain ATCC 38327)</name>
    <name type="common">Allomyces javanicus var. macrogynus</name>
    <dbReference type="NCBI Taxonomy" id="578462"/>
    <lineage>
        <taxon>Eukaryota</taxon>
        <taxon>Fungi</taxon>
        <taxon>Fungi incertae sedis</taxon>
        <taxon>Blastocladiomycota</taxon>
        <taxon>Blastocladiomycetes</taxon>
        <taxon>Blastocladiales</taxon>
        <taxon>Blastocladiaceae</taxon>
        <taxon>Allomyces</taxon>
    </lineage>
</organism>
<dbReference type="STRING" id="578462.A0A0L0T816"/>
<accession>A0A0L0T816</accession>
<dbReference type="EMBL" id="GG745369">
    <property type="protein sequence ID" value="KNE70948.1"/>
    <property type="molecule type" value="Genomic_DNA"/>
</dbReference>
<evidence type="ECO:0000313" key="2">
    <source>
        <dbReference type="Proteomes" id="UP000054350"/>
    </source>
</evidence>
<evidence type="ECO:0000313" key="1">
    <source>
        <dbReference type="EMBL" id="KNE70948.1"/>
    </source>
</evidence>
<sequence length="124" mass="13847">MSACDQRRFQEKQYLDINVMLAPMDNPGINGVTCASFVRRAYREHNNVPHHPSISDEIEGIVPLLGSLRLLFNCQSMLVAHHWSFFAGVSAAATGKTLAKMPSPYVMDFLISCAAHTWIKIRAD</sequence>
<reference evidence="1 2" key="1">
    <citation type="submission" date="2009-11" db="EMBL/GenBank/DDBJ databases">
        <title>Annotation of Allomyces macrogynus ATCC 38327.</title>
        <authorList>
            <consortium name="The Broad Institute Genome Sequencing Platform"/>
            <person name="Russ C."/>
            <person name="Cuomo C."/>
            <person name="Burger G."/>
            <person name="Gray M.W."/>
            <person name="Holland P.W.H."/>
            <person name="King N."/>
            <person name="Lang F.B.F."/>
            <person name="Roger A.J."/>
            <person name="Ruiz-Trillo I."/>
            <person name="Young S.K."/>
            <person name="Zeng Q."/>
            <person name="Gargeya S."/>
            <person name="Fitzgerald M."/>
            <person name="Haas B."/>
            <person name="Abouelleil A."/>
            <person name="Alvarado L."/>
            <person name="Arachchi H.M."/>
            <person name="Berlin A."/>
            <person name="Chapman S.B."/>
            <person name="Gearin G."/>
            <person name="Goldberg J."/>
            <person name="Griggs A."/>
            <person name="Gujja S."/>
            <person name="Hansen M."/>
            <person name="Heiman D."/>
            <person name="Howarth C."/>
            <person name="Larimer J."/>
            <person name="Lui A."/>
            <person name="MacDonald P.J.P."/>
            <person name="McCowen C."/>
            <person name="Montmayeur A."/>
            <person name="Murphy C."/>
            <person name="Neiman D."/>
            <person name="Pearson M."/>
            <person name="Priest M."/>
            <person name="Roberts A."/>
            <person name="Saif S."/>
            <person name="Shea T."/>
            <person name="Sisk P."/>
            <person name="Stolte C."/>
            <person name="Sykes S."/>
            <person name="Wortman J."/>
            <person name="Nusbaum C."/>
            <person name="Birren B."/>
        </authorList>
    </citation>
    <scope>NUCLEOTIDE SEQUENCE [LARGE SCALE GENOMIC DNA]</scope>
    <source>
        <strain evidence="1 2">ATCC 38327</strain>
    </source>
</reference>
<name>A0A0L0T816_ALLM3</name>
<protein>
    <submittedName>
        <fullName evidence="1">Uncharacterized protein</fullName>
    </submittedName>
</protein>
<dbReference type="VEuPathDB" id="FungiDB:AMAG_15212"/>